<protein>
    <recommendedName>
        <fullName evidence="3">MmcQ/YjbR family DNA-binding protein</fullName>
    </recommendedName>
</protein>
<reference evidence="2" key="1">
    <citation type="journal article" date="2019" name="Int. J. Syst. Evol. Microbiol.">
        <title>The Global Catalogue of Microorganisms (GCM) 10K type strain sequencing project: providing services to taxonomists for standard genome sequencing and annotation.</title>
        <authorList>
            <consortium name="The Broad Institute Genomics Platform"/>
            <consortium name="The Broad Institute Genome Sequencing Center for Infectious Disease"/>
            <person name="Wu L."/>
            <person name="Ma J."/>
        </authorList>
    </citation>
    <scope>NUCLEOTIDE SEQUENCE [LARGE SCALE GENOMIC DNA]</scope>
    <source>
        <strain evidence="2">JCM 17564</strain>
    </source>
</reference>
<dbReference type="Proteomes" id="UP001424459">
    <property type="component" value="Unassembled WGS sequence"/>
</dbReference>
<evidence type="ECO:0000313" key="1">
    <source>
        <dbReference type="EMBL" id="GAA4026316.1"/>
    </source>
</evidence>
<dbReference type="RefSeq" id="WP_344695007.1">
    <property type="nucleotide sequence ID" value="NZ_BAABBR010000001.1"/>
</dbReference>
<dbReference type="EMBL" id="BAABBR010000001">
    <property type="protein sequence ID" value="GAA4026316.1"/>
    <property type="molecule type" value="Genomic_DNA"/>
</dbReference>
<name>A0ABP7TH74_9SPHN</name>
<keyword evidence="2" id="KW-1185">Reference proteome</keyword>
<comment type="caution">
    <text evidence="1">The sequence shown here is derived from an EMBL/GenBank/DDBJ whole genome shotgun (WGS) entry which is preliminary data.</text>
</comment>
<organism evidence="1 2">
    <name type="scientific">Sphingomonas rosea</name>
    <dbReference type="NCBI Taxonomy" id="335605"/>
    <lineage>
        <taxon>Bacteria</taxon>
        <taxon>Pseudomonadati</taxon>
        <taxon>Pseudomonadota</taxon>
        <taxon>Alphaproteobacteria</taxon>
        <taxon>Sphingomonadales</taxon>
        <taxon>Sphingomonadaceae</taxon>
        <taxon>Sphingomonas</taxon>
    </lineage>
</organism>
<evidence type="ECO:0000313" key="2">
    <source>
        <dbReference type="Proteomes" id="UP001424459"/>
    </source>
</evidence>
<accession>A0ABP7TH74</accession>
<proteinExistence type="predicted"/>
<evidence type="ECO:0008006" key="3">
    <source>
        <dbReference type="Google" id="ProtNLM"/>
    </source>
</evidence>
<gene>
    <name evidence="1" type="ORF">GCM10022281_01120</name>
</gene>
<sequence length="112" mass="12201">MSELGDWAAVNAFAAARTGAVEGRYYGGPAVMAEASGRPVVTPSREPDSFVLHIDADQKAMLLDLDPARFWETPHYQGYPALLVRYGPAEGVGEWIDRAIELAAGKPRRKTK</sequence>